<gene>
    <name evidence="1" type="ORF">GCM10010191_28710</name>
</gene>
<keyword evidence="2" id="KW-1185">Reference proteome</keyword>
<protein>
    <submittedName>
        <fullName evidence="1">Uncharacterized protein</fullName>
    </submittedName>
</protein>
<dbReference type="RefSeq" id="WP_344589418.1">
    <property type="nucleotide sequence ID" value="NZ_BAAARW010000011.1"/>
</dbReference>
<sequence length="121" mass="13307">MSAESRAQRADVKVQLKAVRVLADMLSRDLPPANWTVYPLKPPHLYGQVVHSGAETPNGISAAHDEIEQWARFLGVDVVAQPHTPYETIHLMAEGVYEGVEVDVAAIIPDDGGAWRERLGR</sequence>
<name>A0ABN3IXZ6_9ACTN</name>
<reference evidence="1 2" key="1">
    <citation type="journal article" date="2019" name="Int. J. Syst. Evol. Microbiol.">
        <title>The Global Catalogue of Microorganisms (GCM) 10K type strain sequencing project: providing services to taxonomists for standard genome sequencing and annotation.</title>
        <authorList>
            <consortium name="The Broad Institute Genomics Platform"/>
            <consortium name="The Broad Institute Genome Sequencing Center for Infectious Disease"/>
            <person name="Wu L."/>
            <person name="Ma J."/>
        </authorList>
    </citation>
    <scope>NUCLEOTIDE SEQUENCE [LARGE SCALE GENOMIC DNA]</scope>
    <source>
        <strain evidence="1 2">JCM 3325</strain>
    </source>
</reference>
<accession>A0ABN3IXZ6</accession>
<dbReference type="EMBL" id="BAAARW010000011">
    <property type="protein sequence ID" value="GAA2416555.1"/>
    <property type="molecule type" value="Genomic_DNA"/>
</dbReference>
<comment type="caution">
    <text evidence="1">The sequence shown here is derived from an EMBL/GenBank/DDBJ whole genome shotgun (WGS) entry which is preliminary data.</text>
</comment>
<evidence type="ECO:0000313" key="1">
    <source>
        <dbReference type="EMBL" id="GAA2416555.1"/>
    </source>
</evidence>
<dbReference type="Proteomes" id="UP001501231">
    <property type="component" value="Unassembled WGS sequence"/>
</dbReference>
<proteinExistence type="predicted"/>
<organism evidence="1 2">
    <name type="scientific">Actinomadura vinacea</name>
    <dbReference type="NCBI Taxonomy" id="115336"/>
    <lineage>
        <taxon>Bacteria</taxon>
        <taxon>Bacillati</taxon>
        <taxon>Actinomycetota</taxon>
        <taxon>Actinomycetes</taxon>
        <taxon>Streptosporangiales</taxon>
        <taxon>Thermomonosporaceae</taxon>
        <taxon>Actinomadura</taxon>
    </lineage>
</organism>
<evidence type="ECO:0000313" key="2">
    <source>
        <dbReference type="Proteomes" id="UP001501231"/>
    </source>
</evidence>